<proteinExistence type="predicted"/>
<sequence length="145" mass="15852">MATITMFFTLELSPVFCSPWAPCEERSCFGRCFILPALSYICFFSPPASCSCSPSTAPSFTPAALSSLRNTSSKPEKATPASMQTTGVSVSIRRTMTPAKYTALIAYSTTNTRSSLIRLMQYHSPTGNVQTRMCRSKKKENHVVG</sequence>
<name>A0A2M4C6B8_9DIPT</name>
<accession>A0A2M4C6B8</accession>
<keyword evidence="2" id="KW-0732">Signal</keyword>
<evidence type="ECO:0000256" key="1">
    <source>
        <dbReference type="SAM" id="MobiDB-lite"/>
    </source>
</evidence>
<protein>
    <submittedName>
        <fullName evidence="3">Putative secreted protein</fullName>
    </submittedName>
</protein>
<reference evidence="3" key="1">
    <citation type="submission" date="2018-01" db="EMBL/GenBank/DDBJ databases">
        <title>An insight into the sialome of Amazonian anophelines.</title>
        <authorList>
            <person name="Ribeiro J.M."/>
            <person name="Scarpassa V."/>
            <person name="Calvo E."/>
        </authorList>
    </citation>
    <scope>NUCLEOTIDE SEQUENCE</scope>
    <source>
        <tissue evidence="3">Salivary glands</tissue>
    </source>
</reference>
<dbReference type="EMBL" id="GGFJ01011765">
    <property type="protein sequence ID" value="MBW60906.1"/>
    <property type="molecule type" value="Transcribed_RNA"/>
</dbReference>
<dbReference type="AlphaFoldDB" id="A0A2M4C6B8"/>
<organism evidence="3">
    <name type="scientific">Anopheles marajoara</name>
    <dbReference type="NCBI Taxonomy" id="58244"/>
    <lineage>
        <taxon>Eukaryota</taxon>
        <taxon>Metazoa</taxon>
        <taxon>Ecdysozoa</taxon>
        <taxon>Arthropoda</taxon>
        <taxon>Hexapoda</taxon>
        <taxon>Insecta</taxon>
        <taxon>Pterygota</taxon>
        <taxon>Neoptera</taxon>
        <taxon>Endopterygota</taxon>
        <taxon>Diptera</taxon>
        <taxon>Nematocera</taxon>
        <taxon>Culicoidea</taxon>
        <taxon>Culicidae</taxon>
        <taxon>Anophelinae</taxon>
        <taxon>Anopheles</taxon>
    </lineage>
</organism>
<feature type="signal peptide" evidence="2">
    <location>
        <begin position="1"/>
        <end position="17"/>
    </location>
</feature>
<feature type="chain" id="PRO_5014979837" evidence="2">
    <location>
        <begin position="18"/>
        <end position="145"/>
    </location>
</feature>
<evidence type="ECO:0000256" key="2">
    <source>
        <dbReference type="SAM" id="SignalP"/>
    </source>
</evidence>
<evidence type="ECO:0000313" key="3">
    <source>
        <dbReference type="EMBL" id="MBW60906.1"/>
    </source>
</evidence>
<feature type="region of interest" description="Disordered" evidence="1">
    <location>
        <begin position="67"/>
        <end position="86"/>
    </location>
</feature>